<proteinExistence type="predicted"/>
<feature type="compositionally biased region" description="Polar residues" evidence="1">
    <location>
        <begin position="155"/>
        <end position="188"/>
    </location>
</feature>
<protein>
    <submittedName>
        <fullName evidence="2">Uncharacterized protein</fullName>
    </submittedName>
</protein>
<feature type="region of interest" description="Disordered" evidence="1">
    <location>
        <begin position="149"/>
        <end position="188"/>
    </location>
</feature>
<comment type="caution">
    <text evidence="2">The sequence shown here is derived from an EMBL/GenBank/DDBJ whole genome shotgun (WGS) entry which is preliminary data.</text>
</comment>
<evidence type="ECO:0000313" key="2">
    <source>
        <dbReference type="EMBL" id="KAF3531627.1"/>
    </source>
</evidence>
<name>A0ABQ7BGB5_BRACR</name>
<evidence type="ECO:0000256" key="1">
    <source>
        <dbReference type="SAM" id="MobiDB-lite"/>
    </source>
</evidence>
<gene>
    <name evidence="2" type="ORF">DY000_02040639</name>
</gene>
<accession>A0ABQ7BGB5</accession>
<dbReference type="Proteomes" id="UP000266723">
    <property type="component" value="Unassembled WGS sequence"/>
</dbReference>
<evidence type="ECO:0000313" key="3">
    <source>
        <dbReference type="Proteomes" id="UP000266723"/>
    </source>
</evidence>
<keyword evidence="3" id="KW-1185">Reference proteome</keyword>
<dbReference type="EMBL" id="QGKV02001507">
    <property type="protein sequence ID" value="KAF3531627.1"/>
    <property type="molecule type" value="Genomic_DNA"/>
</dbReference>
<reference evidence="2 3" key="1">
    <citation type="journal article" date="2020" name="BMC Genomics">
        <title>Intraspecific diversification of the crop wild relative Brassica cretica Lam. using demographic model selection.</title>
        <authorList>
            <person name="Kioukis A."/>
            <person name="Michalopoulou V.A."/>
            <person name="Briers L."/>
            <person name="Pirintsos S."/>
            <person name="Studholme D.J."/>
            <person name="Pavlidis P."/>
            <person name="Sarris P.F."/>
        </authorList>
    </citation>
    <scope>NUCLEOTIDE SEQUENCE [LARGE SCALE GENOMIC DNA]</scope>
    <source>
        <strain evidence="3">cv. PFS-1207/04</strain>
    </source>
</reference>
<sequence length="359" mass="40876">MDGVDLIRVLLELISALRLRRPVLVGSQSCLKYIAPSLYKTAITVAHTLISTVTTYLLSTSEETPIFNDWINGLQTLYRPRDCVCPMVFTRGSSLDGRKYINKSLMILGNVINKLSESSKLRYMPSSTRSNKVTQRLFSPDLASLERSIRKKAHSSSTDINTRVSLDSAQPPSIHTPVPSTDTRSPLSTDNAHLLSTDIFHPTSIDIPSRTSIDTEQRDMVVPLILVRDNNGDLHDQEGHLHNAAALVLWPPRLKLYKGSWWRFRVTLPIDQKQRYRSTDATTYRPTFTIENRSTTLQTEFNLESLGERLQRIENTTATMKDKWCRGDEVMRDITGTWFNKRKEEMDTCFPASPSSQHY</sequence>
<organism evidence="2 3">
    <name type="scientific">Brassica cretica</name>
    <name type="common">Mustard</name>
    <dbReference type="NCBI Taxonomy" id="69181"/>
    <lineage>
        <taxon>Eukaryota</taxon>
        <taxon>Viridiplantae</taxon>
        <taxon>Streptophyta</taxon>
        <taxon>Embryophyta</taxon>
        <taxon>Tracheophyta</taxon>
        <taxon>Spermatophyta</taxon>
        <taxon>Magnoliopsida</taxon>
        <taxon>eudicotyledons</taxon>
        <taxon>Gunneridae</taxon>
        <taxon>Pentapetalae</taxon>
        <taxon>rosids</taxon>
        <taxon>malvids</taxon>
        <taxon>Brassicales</taxon>
        <taxon>Brassicaceae</taxon>
        <taxon>Brassiceae</taxon>
        <taxon>Brassica</taxon>
    </lineage>
</organism>